<feature type="transmembrane region" description="Helical" evidence="5">
    <location>
        <begin position="157"/>
        <end position="181"/>
    </location>
</feature>
<feature type="transmembrane region" description="Helical" evidence="5">
    <location>
        <begin position="118"/>
        <end position="137"/>
    </location>
</feature>
<feature type="transmembrane region" description="Helical" evidence="5">
    <location>
        <begin position="207"/>
        <end position="229"/>
    </location>
</feature>
<keyword evidence="2 5" id="KW-0812">Transmembrane</keyword>
<feature type="transmembrane region" description="Helical" evidence="5">
    <location>
        <begin position="20"/>
        <end position="43"/>
    </location>
</feature>
<accession>A0A8J5TK51</accession>
<evidence type="ECO:0000256" key="1">
    <source>
        <dbReference type="ARBA" id="ARBA00004141"/>
    </source>
</evidence>
<evidence type="ECO:0000259" key="6">
    <source>
        <dbReference type="PROSITE" id="PS50850"/>
    </source>
</evidence>
<dbReference type="InterPro" id="IPR020846">
    <property type="entry name" value="MFS_dom"/>
</dbReference>
<dbReference type="Gene3D" id="1.20.1250.20">
    <property type="entry name" value="MFS general substrate transporter like domains"/>
    <property type="match status" value="2"/>
</dbReference>
<evidence type="ECO:0000256" key="3">
    <source>
        <dbReference type="ARBA" id="ARBA00022989"/>
    </source>
</evidence>
<evidence type="ECO:0000313" key="7">
    <source>
        <dbReference type="EMBL" id="KAG7176025.1"/>
    </source>
</evidence>
<dbReference type="PROSITE" id="PS50850">
    <property type="entry name" value="MFS"/>
    <property type="match status" value="1"/>
</dbReference>
<protein>
    <submittedName>
        <fullName evidence="7">Solute carrier family 22 member 6-A-like 3</fullName>
    </submittedName>
</protein>
<dbReference type="Proteomes" id="UP000747542">
    <property type="component" value="Unassembled WGS sequence"/>
</dbReference>
<feature type="transmembrane region" description="Helical" evidence="5">
    <location>
        <begin position="235"/>
        <end position="256"/>
    </location>
</feature>
<feature type="transmembrane region" description="Helical" evidence="5">
    <location>
        <begin position="344"/>
        <end position="370"/>
    </location>
</feature>
<feature type="transmembrane region" description="Helical" evidence="5">
    <location>
        <begin position="313"/>
        <end position="332"/>
    </location>
</feature>
<organism evidence="7 8">
    <name type="scientific">Homarus americanus</name>
    <name type="common">American lobster</name>
    <dbReference type="NCBI Taxonomy" id="6706"/>
    <lineage>
        <taxon>Eukaryota</taxon>
        <taxon>Metazoa</taxon>
        <taxon>Ecdysozoa</taxon>
        <taxon>Arthropoda</taxon>
        <taxon>Crustacea</taxon>
        <taxon>Multicrustacea</taxon>
        <taxon>Malacostraca</taxon>
        <taxon>Eumalacostraca</taxon>
        <taxon>Eucarida</taxon>
        <taxon>Decapoda</taxon>
        <taxon>Pleocyemata</taxon>
        <taxon>Astacidea</taxon>
        <taxon>Nephropoidea</taxon>
        <taxon>Nephropidae</taxon>
        <taxon>Homarus</taxon>
    </lineage>
</organism>
<feature type="domain" description="Major facilitator superfamily (MFS) profile" evidence="6">
    <location>
        <begin position="69"/>
        <end position="455"/>
    </location>
</feature>
<dbReference type="InterPro" id="IPR036259">
    <property type="entry name" value="MFS_trans_sf"/>
</dbReference>
<dbReference type="AlphaFoldDB" id="A0A8J5TK51"/>
<evidence type="ECO:0000256" key="4">
    <source>
        <dbReference type="ARBA" id="ARBA00023136"/>
    </source>
</evidence>
<dbReference type="InterPro" id="IPR005828">
    <property type="entry name" value="MFS_sugar_transport-like"/>
</dbReference>
<proteinExistence type="predicted"/>
<reference evidence="7" key="1">
    <citation type="journal article" date="2021" name="Sci. Adv.">
        <title>The American lobster genome reveals insights on longevity, neural, and immune adaptations.</title>
        <authorList>
            <person name="Polinski J.M."/>
            <person name="Zimin A.V."/>
            <person name="Clark K.F."/>
            <person name="Kohn A.B."/>
            <person name="Sadowski N."/>
            <person name="Timp W."/>
            <person name="Ptitsyn A."/>
            <person name="Khanna P."/>
            <person name="Romanova D.Y."/>
            <person name="Williams P."/>
            <person name="Greenwood S.J."/>
            <person name="Moroz L.L."/>
            <person name="Walt D.R."/>
            <person name="Bodnar A.G."/>
        </authorList>
    </citation>
    <scope>NUCLEOTIDE SEQUENCE</scope>
    <source>
        <strain evidence="7">GMGI-L3</strain>
    </source>
</reference>
<dbReference type="SUPFAM" id="SSF103473">
    <property type="entry name" value="MFS general substrate transporter"/>
    <property type="match status" value="1"/>
</dbReference>
<name>A0A8J5TK51_HOMAM</name>
<dbReference type="Pfam" id="PF00083">
    <property type="entry name" value="Sugar_tr"/>
    <property type="match status" value="2"/>
</dbReference>
<dbReference type="GO" id="GO:0016020">
    <property type="term" value="C:membrane"/>
    <property type="evidence" value="ECO:0007669"/>
    <property type="project" value="UniProtKB-SubCell"/>
</dbReference>
<evidence type="ECO:0000256" key="5">
    <source>
        <dbReference type="SAM" id="Phobius"/>
    </source>
</evidence>
<dbReference type="EMBL" id="JAHLQT010004419">
    <property type="protein sequence ID" value="KAG7176025.1"/>
    <property type="molecule type" value="Genomic_DNA"/>
</dbReference>
<keyword evidence="3 5" id="KW-1133">Transmembrane helix</keyword>
<keyword evidence="8" id="KW-1185">Reference proteome</keyword>
<evidence type="ECO:0000256" key="2">
    <source>
        <dbReference type="ARBA" id="ARBA00022692"/>
    </source>
</evidence>
<evidence type="ECO:0000313" key="8">
    <source>
        <dbReference type="Proteomes" id="UP000747542"/>
    </source>
</evidence>
<gene>
    <name evidence="7" type="ORF">Hamer_G016989</name>
</gene>
<dbReference type="GO" id="GO:0022857">
    <property type="term" value="F:transmembrane transporter activity"/>
    <property type="evidence" value="ECO:0007669"/>
    <property type="project" value="InterPro"/>
</dbReference>
<feature type="transmembrane region" description="Helical" evidence="5">
    <location>
        <begin position="407"/>
        <end position="430"/>
    </location>
</feature>
<sequence>MSSQLESLLGQLGTGRWNMLHFVALSYCVSLPSYHTLAGAFLAPMQDYQCHPPDYQNNYRDNQSNIADLLLVGSCSYLEKNRDTGETSRRTCTQWTFDNTTFASTVTSEYQLVCGREYLRATYTSIYMFGVLVGAWFNGLLADKYGRRPTITIGSVVYALIAVGSCWVTTLSALLICRFLLGTMHATILKTGYILAMEVSSPKVRSALGIMMYLPWALGTMAWGGAAYLLRDWRWLQLVVSLPWFLFLPTLLAARWNKVTLPPPHRILQIIKESQNEVRTSSPGRGEACVGESVLRGYCRSAFILVRTPRLRIITLGMFVNYLVVGMVYYGLSLSGNHLSEDPFVYMVLMGLVEVPAYTLMIPVILALYSSELFPTEVRTRGASTAFMMSRVGSMASPFITEYLGSVYPWAPSVVFGVASVVAGVATLALPETLGTALPDTIAHLEDKVLPESSR</sequence>
<comment type="subcellular location">
    <subcellularLocation>
        <location evidence="1">Membrane</location>
        <topology evidence="1">Multi-pass membrane protein</topology>
    </subcellularLocation>
</comment>
<comment type="caution">
    <text evidence="7">The sequence shown here is derived from an EMBL/GenBank/DDBJ whole genome shotgun (WGS) entry which is preliminary data.</text>
</comment>
<keyword evidence="4 5" id="KW-0472">Membrane</keyword>
<dbReference type="PANTHER" id="PTHR24064">
    <property type="entry name" value="SOLUTE CARRIER FAMILY 22 MEMBER"/>
    <property type="match status" value="1"/>
</dbReference>